<dbReference type="Proteomes" id="UP001140094">
    <property type="component" value="Unassembled WGS sequence"/>
</dbReference>
<dbReference type="EMBL" id="JANBUO010003157">
    <property type="protein sequence ID" value="KAJ2792447.1"/>
    <property type="molecule type" value="Genomic_DNA"/>
</dbReference>
<sequence length="376" mass="40547">MSAEQREREEQTRLARQRIILRCLTEMYLAGLLWGVDAQPGGVDGLDLATAFSLSHASTTGTSGGSSGRVVAKVKEMVQQPGHCVLVGALQNLFLSDKENHLSIILAIAFARMFRSELALAEGDIPNSCACNIALSSMEDMDDEVVVTAESCRRVRLVLDDYLESAVDRLKTMNRGLLKLRQSNEERLFNKGAIHPEAKEKFERHVKAFEKLCDSVNMLCEALERTPPHLEDATAVAGEGQLGIVIDGSTGAARDDEAGQWEDDEERVFYESILDLSSKLPPLMLSSGRQKQPDDGKDAGGPEPATQRGDADAEAPSSTSTAYGSADEENGDADFDFTDENGADAAMPSEQSGIAGVDNDDDDDDADDSLDALGML</sequence>
<protein>
    <submittedName>
        <fullName evidence="2">mRNA decay protein</fullName>
    </submittedName>
</protein>
<name>A0A9W8HM89_9FUNG</name>
<dbReference type="InterPro" id="IPR039762">
    <property type="entry name" value="Nmd2/UPF2"/>
</dbReference>
<dbReference type="Gene3D" id="1.25.40.180">
    <property type="match status" value="1"/>
</dbReference>
<gene>
    <name evidence="2" type="primary">NMD2_2</name>
    <name evidence="2" type="ORF">H4R20_006746</name>
</gene>
<evidence type="ECO:0000256" key="1">
    <source>
        <dbReference type="SAM" id="MobiDB-lite"/>
    </source>
</evidence>
<feature type="compositionally biased region" description="Acidic residues" evidence="1">
    <location>
        <begin position="326"/>
        <end position="342"/>
    </location>
</feature>
<dbReference type="AlphaFoldDB" id="A0A9W8HM89"/>
<feature type="non-terminal residue" evidence="2">
    <location>
        <position position="376"/>
    </location>
</feature>
<feature type="compositionally biased region" description="Acidic residues" evidence="1">
    <location>
        <begin position="358"/>
        <end position="370"/>
    </location>
</feature>
<proteinExistence type="predicted"/>
<reference evidence="2" key="1">
    <citation type="submission" date="2022-07" db="EMBL/GenBank/DDBJ databases">
        <title>Phylogenomic reconstructions and comparative analyses of Kickxellomycotina fungi.</title>
        <authorList>
            <person name="Reynolds N.K."/>
            <person name="Stajich J.E."/>
            <person name="Barry K."/>
            <person name="Grigoriev I.V."/>
            <person name="Crous P."/>
            <person name="Smith M.E."/>
        </authorList>
    </citation>
    <scope>NUCLEOTIDE SEQUENCE</scope>
    <source>
        <strain evidence="2">NRRL 1565</strain>
    </source>
</reference>
<comment type="caution">
    <text evidence="2">The sequence shown here is derived from an EMBL/GenBank/DDBJ whole genome shotgun (WGS) entry which is preliminary data.</text>
</comment>
<organism evidence="2 3">
    <name type="scientific">Coemansia guatemalensis</name>
    <dbReference type="NCBI Taxonomy" id="2761395"/>
    <lineage>
        <taxon>Eukaryota</taxon>
        <taxon>Fungi</taxon>
        <taxon>Fungi incertae sedis</taxon>
        <taxon>Zoopagomycota</taxon>
        <taxon>Kickxellomycotina</taxon>
        <taxon>Kickxellomycetes</taxon>
        <taxon>Kickxellales</taxon>
        <taxon>Kickxellaceae</taxon>
        <taxon>Coemansia</taxon>
    </lineage>
</organism>
<feature type="compositionally biased region" description="Basic and acidic residues" evidence="1">
    <location>
        <begin position="291"/>
        <end position="300"/>
    </location>
</feature>
<evidence type="ECO:0000313" key="3">
    <source>
        <dbReference type="Proteomes" id="UP001140094"/>
    </source>
</evidence>
<dbReference type="GO" id="GO:0000184">
    <property type="term" value="P:nuclear-transcribed mRNA catabolic process, nonsense-mediated decay"/>
    <property type="evidence" value="ECO:0007669"/>
    <property type="project" value="InterPro"/>
</dbReference>
<evidence type="ECO:0000313" key="2">
    <source>
        <dbReference type="EMBL" id="KAJ2792447.1"/>
    </source>
</evidence>
<dbReference type="OrthoDB" id="27832at2759"/>
<dbReference type="GO" id="GO:0005737">
    <property type="term" value="C:cytoplasm"/>
    <property type="evidence" value="ECO:0007669"/>
    <property type="project" value="TreeGrafter"/>
</dbReference>
<keyword evidence="3" id="KW-1185">Reference proteome</keyword>
<feature type="region of interest" description="Disordered" evidence="1">
    <location>
        <begin position="281"/>
        <end position="376"/>
    </location>
</feature>
<dbReference type="PANTHER" id="PTHR12839">
    <property type="entry name" value="NONSENSE-MEDIATED MRNA DECAY PROTEIN 2 UP-FRAMESHIFT SUPPRESSOR 2"/>
    <property type="match status" value="1"/>
</dbReference>
<accession>A0A9W8HM89</accession>
<dbReference type="GO" id="GO:0035145">
    <property type="term" value="C:exon-exon junction complex"/>
    <property type="evidence" value="ECO:0007669"/>
    <property type="project" value="TreeGrafter"/>
</dbReference>
<dbReference type="PANTHER" id="PTHR12839:SF7">
    <property type="entry name" value="REGULATOR OF NONSENSE TRANSCRIPTS 2"/>
    <property type="match status" value="1"/>
</dbReference>